<feature type="transmembrane region" description="Helical" evidence="5">
    <location>
        <begin position="202"/>
        <end position="219"/>
    </location>
</feature>
<evidence type="ECO:0000256" key="5">
    <source>
        <dbReference type="SAM" id="Phobius"/>
    </source>
</evidence>
<evidence type="ECO:0000256" key="4">
    <source>
        <dbReference type="ARBA" id="ARBA00023136"/>
    </source>
</evidence>
<dbReference type="Proteomes" id="UP001175271">
    <property type="component" value="Unassembled WGS sequence"/>
</dbReference>
<protein>
    <submittedName>
        <fullName evidence="6">Uncharacterized protein</fullName>
    </submittedName>
</protein>
<feature type="transmembrane region" description="Helical" evidence="5">
    <location>
        <begin position="55"/>
        <end position="75"/>
    </location>
</feature>
<feature type="transmembrane region" description="Helical" evidence="5">
    <location>
        <begin position="239"/>
        <end position="259"/>
    </location>
</feature>
<feature type="transmembrane region" description="Helical" evidence="5">
    <location>
        <begin position="279"/>
        <end position="299"/>
    </location>
</feature>
<dbReference type="PANTHER" id="PTHR46561">
    <property type="entry name" value="SERPENTINE RECEPTOR, CLASS AB (CLASS A-LIKE)-RELATED"/>
    <property type="match status" value="1"/>
</dbReference>
<sequence length="346" mass="39318">MAAEESVCADGLSYGNDIVFVVVMAVKTSLAMAGCPSFLFIYAKQRLTAIFHPNARLILTFHIGFVCCCMIGIIFGEGFDLLRFTVLRWIYHDSDCPIPGMSPYYSTLIKLLKILGYTGSTYTATGWALERALATVFINSYEQKKNFLGWVLCVLATIIAMLLVAVRYVLGEYDKLLPVTMITGHSYYLSMLSQFVSAGLEVFNVLVFFIIWIITFRRLKDSERIMSSLTYKYQLRENIIATALIFPLALLHCIAYFPTALLMPVFSLRAHNEVERFKAIAYTDCMPIYFVALPALLWWRNGAQKNSIKKMVQSNFLGEEFANKRKEGKVETAKHFEVLDQMFQGK</sequence>
<reference evidence="6" key="1">
    <citation type="submission" date="2023-06" db="EMBL/GenBank/DDBJ databases">
        <title>Genomic analysis of the entomopathogenic nematode Steinernema hermaphroditum.</title>
        <authorList>
            <person name="Schwarz E.M."/>
            <person name="Heppert J.K."/>
            <person name="Baniya A."/>
            <person name="Schwartz H.T."/>
            <person name="Tan C.-H."/>
            <person name="Antoshechkin I."/>
            <person name="Sternberg P.W."/>
            <person name="Goodrich-Blair H."/>
            <person name="Dillman A.R."/>
        </authorList>
    </citation>
    <scope>NUCLEOTIDE SEQUENCE</scope>
    <source>
        <strain evidence="6">PS9179</strain>
        <tissue evidence="6">Whole animal</tissue>
    </source>
</reference>
<evidence type="ECO:0000313" key="7">
    <source>
        <dbReference type="Proteomes" id="UP001175271"/>
    </source>
</evidence>
<name>A0AA39MCR1_9BILA</name>
<comment type="subcellular location">
    <subcellularLocation>
        <location evidence="1">Membrane</location>
        <topology evidence="1">Multi-pass membrane protein</topology>
    </subcellularLocation>
</comment>
<evidence type="ECO:0000256" key="2">
    <source>
        <dbReference type="ARBA" id="ARBA00022692"/>
    </source>
</evidence>
<keyword evidence="7" id="KW-1185">Reference proteome</keyword>
<gene>
    <name evidence="6" type="ORF">QR680_010999</name>
</gene>
<feature type="transmembrane region" description="Helical" evidence="5">
    <location>
        <begin position="147"/>
        <end position="169"/>
    </location>
</feature>
<keyword evidence="2 5" id="KW-0812">Transmembrane</keyword>
<dbReference type="GO" id="GO:0016020">
    <property type="term" value="C:membrane"/>
    <property type="evidence" value="ECO:0007669"/>
    <property type="project" value="UniProtKB-SubCell"/>
</dbReference>
<dbReference type="InterPro" id="IPR053286">
    <property type="entry name" value="Nematode_rcpt-like_srab"/>
</dbReference>
<organism evidence="6 7">
    <name type="scientific">Steinernema hermaphroditum</name>
    <dbReference type="NCBI Taxonomy" id="289476"/>
    <lineage>
        <taxon>Eukaryota</taxon>
        <taxon>Metazoa</taxon>
        <taxon>Ecdysozoa</taxon>
        <taxon>Nematoda</taxon>
        <taxon>Chromadorea</taxon>
        <taxon>Rhabditida</taxon>
        <taxon>Tylenchina</taxon>
        <taxon>Panagrolaimomorpha</taxon>
        <taxon>Strongyloidoidea</taxon>
        <taxon>Steinernematidae</taxon>
        <taxon>Steinernema</taxon>
    </lineage>
</organism>
<comment type="caution">
    <text evidence="6">The sequence shown here is derived from an EMBL/GenBank/DDBJ whole genome shotgun (WGS) entry which is preliminary data.</text>
</comment>
<evidence type="ECO:0000256" key="1">
    <source>
        <dbReference type="ARBA" id="ARBA00004141"/>
    </source>
</evidence>
<keyword evidence="4 5" id="KW-0472">Membrane</keyword>
<dbReference type="InterPro" id="IPR019408">
    <property type="entry name" value="7TM_GPCR_serpentine_rcpt_Srab"/>
</dbReference>
<proteinExistence type="predicted"/>
<evidence type="ECO:0000256" key="3">
    <source>
        <dbReference type="ARBA" id="ARBA00022989"/>
    </source>
</evidence>
<dbReference type="Pfam" id="PF10292">
    <property type="entry name" value="7TM_GPCR_Srab"/>
    <property type="match status" value="1"/>
</dbReference>
<keyword evidence="3 5" id="KW-1133">Transmembrane helix</keyword>
<accession>A0AA39MCR1</accession>
<evidence type="ECO:0000313" key="6">
    <source>
        <dbReference type="EMBL" id="KAK0428780.1"/>
    </source>
</evidence>
<dbReference type="EMBL" id="JAUCMV010000001">
    <property type="protein sequence ID" value="KAK0428780.1"/>
    <property type="molecule type" value="Genomic_DNA"/>
</dbReference>
<dbReference type="AlphaFoldDB" id="A0AA39MCR1"/>
<feature type="transmembrane region" description="Helical" evidence="5">
    <location>
        <begin position="18"/>
        <end position="43"/>
    </location>
</feature>
<dbReference type="PANTHER" id="PTHR46561:SF11">
    <property type="entry name" value="SERPENTINE RECEPTOR CLASS ALPHA_BETA-14"/>
    <property type="match status" value="1"/>
</dbReference>